<reference evidence="1 2" key="1">
    <citation type="journal article" date="2018" name="Front. Plant Sci.">
        <title>Red Clover (Trifolium pratense) and Zigzag Clover (T. medium) - A Picture of Genomic Similarities and Differences.</title>
        <authorList>
            <person name="Dluhosova J."/>
            <person name="Istvanek J."/>
            <person name="Nedelnik J."/>
            <person name="Repkova J."/>
        </authorList>
    </citation>
    <scope>NUCLEOTIDE SEQUENCE [LARGE SCALE GENOMIC DNA]</scope>
    <source>
        <strain evidence="2">cv. 10/8</strain>
        <tissue evidence="1">Leaf</tissue>
    </source>
</reference>
<sequence length="19" mass="1791">AAASVSGSVNSRNAADSRA</sequence>
<protein>
    <submittedName>
        <fullName evidence="1">Uncharacterized protein</fullName>
    </submittedName>
</protein>
<feature type="non-terminal residue" evidence="1">
    <location>
        <position position="1"/>
    </location>
</feature>
<evidence type="ECO:0000313" key="1">
    <source>
        <dbReference type="EMBL" id="MCI33184.1"/>
    </source>
</evidence>
<dbReference type="EMBL" id="LXQA010202155">
    <property type="protein sequence ID" value="MCI33184.1"/>
    <property type="molecule type" value="Genomic_DNA"/>
</dbReference>
<keyword evidence="2" id="KW-1185">Reference proteome</keyword>
<name>A0A392RAY7_9FABA</name>
<dbReference type="Proteomes" id="UP000265520">
    <property type="component" value="Unassembled WGS sequence"/>
</dbReference>
<evidence type="ECO:0000313" key="2">
    <source>
        <dbReference type="Proteomes" id="UP000265520"/>
    </source>
</evidence>
<proteinExistence type="predicted"/>
<comment type="caution">
    <text evidence="1">The sequence shown here is derived from an EMBL/GenBank/DDBJ whole genome shotgun (WGS) entry which is preliminary data.</text>
</comment>
<organism evidence="1 2">
    <name type="scientific">Trifolium medium</name>
    <dbReference type="NCBI Taxonomy" id="97028"/>
    <lineage>
        <taxon>Eukaryota</taxon>
        <taxon>Viridiplantae</taxon>
        <taxon>Streptophyta</taxon>
        <taxon>Embryophyta</taxon>
        <taxon>Tracheophyta</taxon>
        <taxon>Spermatophyta</taxon>
        <taxon>Magnoliopsida</taxon>
        <taxon>eudicotyledons</taxon>
        <taxon>Gunneridae</taxon>
        <taxon>Pentapetalae</taxon>
        <taxon>rosids</taxon>
        <taxon>fabids</taxon>
        <taxon>Fabales</taxon>
        <taxon>Fabaceae</taxon>
        <taxon>Papilionoideae</taxon>
        <taxon>50 kb inversion clade</taxon>
        <taxon>NPAAA clade</taxon>
        <taxon>Hologalegina</taxon>
        <taxon>IRL clade</taxon>
        <taxon>Trifolieae</taxon>
        <taxon>Trifolium</taxon>
    </lineage>
</organism>
<dbReference type="AlphaFoldDB" id="A0A392RAY7"/>
<accession>A0A392RAY7</accession>